<dbReference type="FunFam" id="3.30.160.60:FF:002090">
    <property type="entry name" value="Zinc finger protein 473"/>
    <property type="match status" value="1"/>
</dbReference>
<dbReference type="AlphaFoldDB" id="A0A8C5MYB1"/>
<keyword evidence="3" id="KW-0479">Metal-binding</keyword>
<organism evidence="13 14">
    <name type="scientific">Leptobrachium leishanense</name>
    <name type="common">Leishan spiny toad</name>
    <dbReference type="NCBI Taxonomy" id="445787"/>
    <lineage>
        <taxon>Eukaryota</taxon>
        <taxon>Metazoa</taxon>
        <taxon>Chordata</taxon>
        <taxon>Craniata</taxon>
        <taxon>Vertebrata</taxon>
        <taxon>Euteleostomi</taxon>
        <taxon>Amphibia</taxon>
        <taxon>Batrachia</taxon>
        <taxon>Anura</taxon>
        <taxon>Pelobatoidea</taxon>
        <taxon>Megophryidae</taxon>
        <taxon>Leptobrachium</taxon>
    </lineage>
</organism>
<evidence type="ECO:0000256" key="5">
    <source>
        <dbReference type="ARBA" id="ARBA00022771"/>
    </source>
</evidence>
<dbReference type="InterPro" id="IPR013087">
    <property type="entry name" value="Znf_C2H2_type"/>
</dbReference>
<evidence type="ECO:0000256" key="10">
    <source>
        <dbReference type="PROSITE-ProRule" id="PRU00042"/>
    </source>
</evidence>
<evidence type="ECO:0000256" key="11">
    <source>
        <dbReference type="SAM" id="MobiDB-lite"/>
    </source>
</evidence>
<dbReference type="FunFam" id="3.30.160.60:FF:001498">
    <property type="entry name" value="Zinc finger protein 404"/>
    <property type="match status" value="1"/>
</dbReference>
<keyword evidence="4" id="KW-0677">Repeat</keyword>
<dbReference type="FunFam" id="3.30.160.60:FF:001270">
    <property type="entry name" value="zinc finger protein 583 isoform X1"/>
    <property type="match status" value="1"/>
</dbReference>
<feature type="domain" description="C2H2-type" evidence="12">
    <location>
        <begin position="311"/>
        <end position="338"/>
    </location>
</feature>
<dbReference type="OrthoDB" id="40579at2759"/>
<sequence>MCLDGDCVIVCVRFPYAVRMSLSISPWRSGRAESDSHGEGYILNPDISSSPEHTQSEYPSTDIKKESPTYEEGHVTYSEIYKPSKTKRTPDSFGDSLEVNTNVKSTSESPFETDLVIYEKIHRAEPISSTSCGEISTTESSFNRPECEKPFTNMFVLENHQRIHTGKKKPSQCTECGKCFTGPAHLARHKLIHKGEKPYKCPECGKCFISLAQLARHKRIHTGEKPFKCSECGKCFLEAGPLSKHKLIHTGERPYNCTECGKWFRRTSNLAAHKMIHTGEKPFICSECGKCFTRASTLRAHSRIHTGEKPFMCTDCGRCFNQPSNLTKHKMIHRGQDTFDRRTAAFLLLKIY</sequence>
<feature type="compositionally biased region" description="Polar residues" evidence="11">
    <location>
        <begin position="46"/>
        <end position="59"/>
    </location>
</feature>
<dbReference type="FunFam" id="3.30.160.60:FF:000342">
    <property type="entry name" value="zinc finger protein 394"/>
    <property type="match status" value="1"/>
</dbReference>
<dbReference type="PANTHER" id="PTHR14196">
    <property type="entry name" value="ODD-SKIPPED - RELATED"/>
    <property type="match status" value="1"/>
</dbReference>
<keyword evidence="9" id="KW-0539">Nucleus</keyword>
<dbReference type="InterPro" id="IPR050717">
    <property type="entry name" value="C2H2-ZF_Transcription_Reg"/>
</dbReference>
<reference evidence="13" key="1">
    <citation type="submission" date="2025-08" db="UniProtKB">
        <authorList>
            <consortium name="Ensembl"/>
        </authorList>
    </citation>
    <scope>IDENTIFICATION</scope>
</reference>
<feature type="domain" description="C2H2-type" evidence="12">
    <location>
        <begin position="171"/>
        <end position="198"/>
    </location>
</feature>
<name>A0A8C5MYB1_9ANUR</name>
<dbReference type="SMART" id="SM00355">
    <property type="entry name" value="ZnF_C2H2"/>
    <property type="match status" value="7"/>
</dbReference>
<reference evidence="13" key="2">
    <citation type="submission" date="2025-09" db="UniProtKB">
        <authorList>
            <consortium name="Ensembl"/>
        </authorList>
    </citation>
    <scope>IDENTIFICATION</scope>
</reference>
<comment type="similarity">
    <text evidence="2">Belongs to the krueppel C2H2-type zinc-finger protein family.</text>
</comment>
<dbReference type="Gene3D" id="3.30.160.60">
    <property type="entry name" value="Classic Zinc Finger"/>
    <property type="match status" value="7"/>
</dbReference>
<feature type="region of interest" description="Disordered" evidence="11">
    <location>
        <begin position="28"/>
        <end position="69"/>
    </location>
</feature>
<dbReference type="GeneTree" id="ENSGT00940000154715"/>
<dbReference type="PROSITE" id="PS50157">
    <property type="entry name" value="ZINC_FINGER_C2H2_2"/>
    <property type="match status" value="7"/>
</dbReference>
<evidence type="ECO:0000256" key="3">
    <source>
        <dbReference type="ARBA" id="ARBA00022723"/>
    </source>
</evidence>
<feature type="domain" description="C2H2-type" evidence="12">
    <location>
        <begin position="199"/>
        <end position="226"/>
    </location>
</feature>
<dbReference type="InterPro" id="IPR036236">
    <property type="entry name" value="Znf_C2H2_sf"/>
</dbReference>
<evidence type="ECO:0000256" key="7">
    <source>
        <dbReference type="ARBA" id="ARBA00023015"/>
    </source>
</evidence>
<comment type="subcellular location">
    <subcellularLocation>
        <location evidence="1">Nucleus</location>
    </subcellularLocation>
</comment>
<keyword evidence="14" id="KW-1185">Reference proteome</keyword>
<feature type="domain" description="C2H2-type" evidence="12">
    <location>
        <begin position="227"/>
        <end position="254"/>
    </location>
</feature>
<dbReference type="GO" id="GO:0000981">
    <property type="term" value="F:DNA-binding transcription factor activity, RNA polymerase II-specific"/>
    <property type="evidence" value="ECO:0007669"/>
    <property type="project" value="TreeGrafter"/>
</dbReference>
<dbReference type="PANTHER" id="PTHR14196:SF15">
    <property type="entry name" value="OOCYTE ZINC FINGER PROTEIN XLCOF7.1-LIKE"/>
    <property type="match status" value="1"/>
</dbReference>
<evidence type="ECO:0000256" key="1">
    <source>
        <dbReference type="ARBA" id="ARBA00004123"/>
    </source>
</evidence>
<dbReference type="GO" id="GO:0008270">
    <property type="term" value="F:zinc ion binding"/>
    <property type="evidence" value="ECO:0007669"/>
    <property type="project" value="UniProtKB-KW"/>
</dbReference>
<accession>A0A8C5MYB1</accession>
<evidence type="ECO:0000256" key="4">
    <source>
        <dbReference type="ARBA" id="ARBA00022737"/>
    </source>
</evidence>
<feature type="domain" description="C2H2-type" evidence="12">
    <location>
        <begin position="283"/>
        <end position="310"/>
    </location>
</feature>
<dbReference type="GO" id="GO:0000977">
    <property type="term" value="F:RNA polymerase II transcription regulatory region sequence-specific DNA binding"/>
    <property type="evidence" value="ECO:0007669"/>
    <property type="project" value="TreeGrafter"/>
</dbReference>
<evidence type="ECO:0000259" key="12">
    <source>
        <dbReference type="PROSITE" id="PS50157"/>
    </source>
</evidence>
<dbReference type="FunFam" id="3.30.160.60:FF:000557">
    <property type="entry name" value="zinc finger and SCAN domain-containing protein 29"/>
    <property type="match status" value="1"/>
</dbReference>
<dbReference type="SUPFAM" id="SSF57667">
    <property type="entry name" value="beta-beta-alpha zinc fingers"/>
    <property type="match status" value="4"/>
</dbReference>
<dbReference type="FunFam" id="3.30.160.60:FF:001158">
    <property type="entry name" value="zinc finger protein 22"/>
    <property type="match status" value="1"/>
</dbReference>
<feature type="domain" description="C2H2-type" evidence="12">
    <location>
        <begin position="142"/>
        <end position="169"/>
    </location>
</feature>
<evidence type="ECO:0000256" key="9">
    <source>
        <dbReference type="ARBA" id="ARBA00023242"/>
    </source>
</evidence>
<proteinExistence type="inferred from homology"/>
<evidence type="ECO:0000256" key="8">
    <source>
        <dbReference type="ARBA" id="ARBA00023163"/>
    </source>
</evidence>
<dbReference type="GO" id="GO:0005634">
    <property type="term" value="C:nucleus"/>
    <property type="evidence" value="ECO:0007669"/>
    <property type="project" value="UniProtKB-SubCell"/>
</dbReference>
<evidence type="ECO:0000313" key="13">
    <source>
        <dbReference type="Ensembl" id="ENSLLEP00000018879.1"/>
    </source>
</evidence>
<dbReference type="Proteomes" id="UP000694569">
    <property type="component" value="Unplaced"/>
</dbReference>
<keyword evidence="6" id="KW-0862">Zinc</keyword>
<keyword evidence="8" id="KW-0804">Transcription</keyword>
<evidence type="ECO:0000256" key="2">
    <source>
        <dbReference type="ARBA" id="ARBA00006991"/>
    </source>
</evidence>
<keyword evidence="7" id="KW-0805">Transcription regulation</keyword>
<dbReference type="Pfam" id="PF00096">
    <property type="entry name" value="zf-C2H2"/>
    <property type="match status" value="5"/>
</dbReference>
<dbReference type="Ensembl" id="ENSLLET00000019623.1">
    <property type="protein sequence ID" value="ENSLLEP00000018879.1"/>
    <property type="gene ID" value="ENSLLEG00000011976.1"/>
</dbReference>
<evidence type="ECO:0000313" key="14">
    <source>
        <dbReference type="Proteomes" id="UP000694569"/>
    </source>
</evidence>
<protein>
    <recommendedName>
        <fullName evidence="12">C2H2-type domain-containing protein</fullName>
    </recommendedName>
</protein>
<evidence type="ECO:0000256" key="6">
    <source>
        <dbReference type="ARBA" id="ARBA00022833"/>
    </source>
</evidence>
<dbReference type="PROSITE" id="PS00028">
    <property type="entry name" value="ZINC_FINGER_C2H2_1"/>
    <property type="match status" value="6"/>
</dbReference>
<feature type="domain" description="C2H2-type" evidence="12">
    <location>
        <begin position="255"/>
        <end position="282"/>
    </location>
</feature>
<keyword evidence="5 10" id="KW-0863">Zinc-finger</keyword>